<organism evidence="2 3">
    <name type="scientific">Mycena albidolilacea</name>
    <dbReference type="NCBI Taxonomy" id="1033008"/>
    <lineage>
        <taxon>Eukaryota</taxon>
        <taxon>Fungi</taxon>
        <taxon>Dikarya</taxon>
        <taxon>Basidiomycota</taxon>
        <taxon>Agaricomycotina</taxon>
        <taxon>Agaricomycetes</taxon>
        <taxon>Agaricomycetidae</taxon>
        <taxon>Agaricales</taxon>
        <taxon>Marasmiineae</taxon>
        <taxon>Mycenaceae</taxon>
        <taxon>Mycena</taxon>
    </lineage>
</organism>
<reference evidence="2" key="1">
    <citation type="submission" date="2023-03" db="EMBL/GenBank/DDBJ databases">
        <title>Massive genome expansion in bonnet fungi (Mycena s.s.) driven by repeated elements and novel gene families across ecological guilds.</title>
        <authorList>
            <consortium name="Lawrence Berkeley National Laboratory"/>
            <person name="Harder C.B."/>
            <person name="Miyauchi S."/>
            <person name="Viragh M."/>
            <person name="Kuo A."/>
            <person name="Thoen E."/>
            <person name="Andreopoulos B."/>
            <person name="Lu D."/>
            <person name="Skrede I."/>
            <person name="Drula E."/>
            <person name="Henrissat B."/>
            <person name="Morin E."/>
            <person name="Kohler A."/>
            <person name="Barry K."/>
            <person name="LaButti K."/>
            <person name="Morin E."/>
            <person name="Salamov A."/>
            <person name="Lipzen A."/>
            <person name="Mereny Z."/>
            <person name="Hegedus B."/>
            <person name="Baldrian P."/>
            <person name="Stursova M."/>
            <person name="Weitz H."/>
            <person name="Taylor A."/>
            <person name="Grigoriev I.V."/>
            <person name="Nagy L.G."/>
            <person name="Martin F."/>
            <person name="Kauserud H."/>
        </authorList>
    </citation>
    <scope>NUCLEOTIDE SEQUENCE</scope>
    <source>
        <strain evidence="2">CBHHK002</strain>
    </source>
</reference>
<evidence type="ECO:0000313" key="2">
    <source>
        <dbReference type="EMBL" id="KAJ7304808.1"/>
    </source>
</evidence>
<protein>
    <submittedName>
        <fullName evidence="2">Uncharacterized protein</fullName>
    </submittedName>
</protein>
<keyword evidence="3" id="KW-1185">Reference proteome</keyword>
<proteinExistence type="predicted"/>
<accession>A0AAD6Z2U1</accession>
<feature type="region of interest" description="Disordered" evidence="1">
    <location>
        <begin position="1"/>
        <end position="22"/>
    </location>
</feature>
<evidence type="ECO:0000256" key="1">
    <source>
        <dbReference type="SAM" id="MobiDB-lite"/>
    </source>
</evidence>
<dbReference type="AlphaFoldDB" id="A0AAD6Z2U1"/>
<feature type="compositionally biased region" description="Basic residues" evidence="1">
    <location>
        <begin position="12"/>
        <end position="22"/>
    </location>
</feature>
<comment type="caution">
    <text evidence="2">The sequence shown here is derived from an EMBL/GenBank/DDBJ whole genome shotgun (WGS) entry which is preliminary data.</text>
</comment>
<gene>
    <name evidence="2" type="ORF">DFH08DRAFT_1089171</name>
</gene>
<evidence type="ECO:0000313" key="3">
    <source>
        <dbReference type="Proteomes" id="UP001218218"/>
    </source>
</evidence>
<feature type="compositionally biased region" description="Polar residues" evidence="1">
    <location>
        <begin position="1"/>
        <end position="11"/>
    </location>
</feature>
<sequence length="154" mass="18235">MSDSTPSQPQKTKLKSRASMQLRKRRASLRKYAESHADTLRAKGRERMQRLRENLSNDERAEARVLADFKYRETKRRQKYMETYGARSYQDFYQPLCEFFGDGHLCGVTLIDETKLMRKKYFSLTITEEHRDAKQKFKEGRRVKIIVTDESIAA</sequence>
<name>A0AAD6Z2U1_9AGAR</name>
<dbReference type="Proteomes" id="UP001218218">
    <property type="component" value="Unassembled WGS sequence"/>
</dbReference>
<dbReference type="EMBL" id="JARIHO010000099">
    <property type="protein sequence ID" value="KAJ7304808.1"/>
    <property type="molecule type" value="Genomic_DNA"/>
</dbReference>